<dbReference type="InterPro" id="IPR000836">
    <property type="entry name" value="PRTase_dom"/>
</dbReference>
<evidence type="ECO:0000313" key="3">
    <source>
        <dbReference type="EMBL" id="SMB79635.1"/>
    </source>
</evidence>
<organism evidence="3 4">
    <name type="scientific">Pasteurella testudinis DSM 23072</name>
    <dbReference type="NCBI Taxonomy" id="1122938"/>
    <lineage>
        <taxon>Bacteria</taxon>
        <taxon>Pseudomonadati</taxon>
        <taxon>Pseudomonadota</taxon>
        <taxon>Gammaproteobacteria</taxon>
        <taxon>Pasteurellales</taxon>
        <taxon>Pasteurellaceae</taxon>
        <taxon>Pasteurella</taxon>
    </lineage>
</organism>
<feature type="domain" description="Phosphoribosyltransferase" evidence="2">
    <location>
        <begin position="137"/>
        <end position="227"/>
    </location>
</feature>
<keyword evidence="4" id="KW-1185">Reference proteome</keyword>
<gene>
    <name evidence="3" type="ORF">SAMN05660772_00443</name>
</gene>
<evidence type="ECO:0000259" key="2">
    <source>
        <dbReference type="Pfam" id="PF00156"/>
    </source>
</evidence>
<evidence type="ECO:0000256" key="1">
    <source>
        <dbReference type="ARBA" id="ARBA00008007"/>
    </source>
</evidence>
<dbReference type="RefSeq" id="WP_084255780.1">
    <property type="nucleotide sequence ID" value="NZ_FWWV01000002.1"/>
</dbReference>
<accession>A0A1W1UEV9</accession>
<evidence type="ECO:0000313" key="4">
    <source>
        <dbReference type="Proteomes" id="UP000192408"/>
    </source>
</evidence>
<proteinExistence type="inferred from homology"/>
<dbReference type="InterPro" id="IPR051910">
    <property type="entry name" value="ComF/GntX_DNA_util-trans"/>
</dbReference>
<dbReference type="SUPFAM" id="SSF53271">
    <property type="entry name" value="PRTase-like"/>
    <property type="match status" value="1"/>
</dbReference>
<sequence>MRWLEAKLDASCVCCKTKLAVAQHGLCSRCDREIPRFAYCGRCGNELTADFVHCGKCLTDPPAWQRLVTVSTFRPPLSDLIHAFKFHRRFELDRTLARLLLLAVKQARRTHALPLPEALLPVPLHPVRQWQRGYNQSLLLAKWLSKWLEIPCDNQLLQRVRYTAAQRQLSGKQRHKNLRRAFALSQTPSYRSVAIIDDVITTGTTMQEISRLLQKSGVQDIQVWSLCRT</sequence>
<dbReference type="AlphaFoldDB" id="A0A1W1UEV9"/>
<dbReference type="STRING" id="1122938.SAMN05660772_00443"/>
<dbReference type="PANTHER" id="PTHR47505:SF1">
    <property type="entry name" value="DNA UTILIZATION PROTEIN YHGH"/>
    <property type="match status" value="1"/>
</dbReference>
<dbReference type="Gene3D" id="3.40.50.2020">
    <property type="match status" value="1"/>
</dbReference>
<protein>
    <submittedName>
        <fullName evidence="3">ComF family protein</fullName>
    </submittedName>
</protein>
<reference evidence="4" key="1">
    <citation type="submission" date="2017-04" db="EMBL/GenBank/DDBJ databases">
        <authorList>
            <person name="Varghese N."/>
            <person name="Submissions S."/>
        </authorList>
    </citation>
    <scope>NUCLEOTIDE SEQUENCE [LARGE SCALE GENOMIC DNA]</scope>
    <source>
        <strain evidence="4">DSM 23072</strain>
    </source>
</reference>
<dbReference type="Pfam" id="PF00156">
    <property type="entry name" value="Pribosyltran"/>
    <property type="match status" value="1"/>
</dbReference>
<name>A0A1W1UEV9_9PAST</name>
<dbReference type="EMBL" id="FWWV01000002">
    <property type="protein sequence ID" value="SMB79635.1"/>
    <property type="molecule type" value="Genomic_DNA"/>
</dbReference>
<dbReference type="InterPro" id="IPR029057">
    <property type="entry name" value="PRTase-like"/>
</dbReference>
<dbReference type="PANTHER" id="PTHR47505">
    <property type="entry name" value="DNA UTILIZATION PROTEIN YHGH"/>
    <property type="match status" value="1"/>
</dbReference>
<dbReference type="Proteomes" id="UP000192408">
    <property type="component" value="Unassembled WGS sequence"/>
</dbReference>
<comment type="similarity">
    <text evidence="1">Belongs to the ComF/GntX family.</text>
</comment>
<dbReference type="CDD" id="cd06223">
    <property type="entry name" value="PRTases_typeI"/>
    <property type="match status" value="1"/>
</dbReference>